<sequence length="147" mass="16160">MIRPLVLGVVRRGDDLLVLEGHDAVKGQTFFRPLGGGIEFGELSEQALHREFREELAVQLTAVAPCGVLENVFEFEGRPGHEIVVLYMAEIADPSFYERADPGPVLDQGTPVRWLPLAEVVAGRAVLYPTGLVDLLLTPEEQQRLTG</sequence>
<comment type="cofactor">
    <cofactor evidence="1">
        <name>Mg(2+)</name>
        <dbReference type="ChEBI" id="CHEBI:18420"/>
    </cofactor>
</comment>
<keyword evidence="5" id="KW-1185">Reference proteome</keyword>
<keyword evidence="2 4" id="KW-0378">Hydrolase</keyword>
<accession>A0ABV9YKP3</accession>
<dbReference type="SUPFAM" id="SSF55811">
    <property type="entry name" value="Nudix"/>
    <property type="match status" value="1"/>
</dbReference>
<dbReference type="Gene3D" id="3.90.79.10">
    <property type="entry name" value="Nucleoside Triphosphate Pyrophosphohydrolase"/>
    <property type="match status" value="1"/>
</dbReference>
<dbReference type="PROSITE" id="PS51462">
    <property type="entry name" value="NUDIX"/>
    <property type="match status" value="1"/>
</dbReference>
<dbReference type="Pfam" id="PF00293">
    <property type="entry name" value="NUDIX"/>
    <property type="match status" value="1"/>
</dbReference>
<proteinExistence type="predicted"/>
<organism evidence="4 5">
    <name type="scientific">Actinomycetospora atypica</name>
    <dbReference type="NCBI Taxonomy" id="1290095"/>
    <lineage>
        <taxon>Bacteria</taxon>
        <taxon>Bacillati</taxon>
        <taxon>Actinomycetota</taxon>
        <taxon>Actinomycetes</taxon>
        <taxon>Pseudonocardiales</taxon>
        <taxon>Pseudonocardiaceae</taxon>
        <taxon>Actinomycetospora</taxon>
    </lineage>
</organism>
<evidence type="ECO:0000256" key="2">
    <source>
        <dbReference type="ARBA" id="ARBA00022801"/>
    </source>
</evidence>
<reference evidence="5" key="1">
    <citation type="journal article" date="2019" name="Int. J. Syst. Evol. Microbiol.">
        <title>The Global Catalogue of Microorganisms (GCM) 10K type strain sequencing project: providing services to taxonomists for standard genome sequencing and annotation.</title>
        <authorList>
            <consortium name="The Broad Institute Genomics Platform"/>
            <consortium name="The Broad Institute Genome Sequencing Center for Infectious Disease"/>
            <person name="Wu L."/>
            <person name="Ma J."/>
        </authorList>
    </citation>
    <scope>NUCLEOTIDE SEQUENCE [LARGE SCALE GENOMIC DNA]</scope>
    <source>
        <strain evidence="5">CGMCC 4.7093</strain>
    </source>
</reference>
<dbReference type="GO" id="GO:0016787">
    <property type="term" value="F:hydrolase activity"/>
    <property type="evidence" value="ECO:0007669"/>
    <property type="project" value="UniProtKB-KW"/>
</dbReference>
<gene>
    <name evidence="4" type="ORF">ACFPBZ_14535</name>
</gene>
<evidence type="ECO:0000256" key="1">
    <source>
        <dbReference type="ARBA" id="ARBA00001946"/>
    </source>
</evidence>
<protein>
    <submittedName>
        <fullName evidence="4">NUDIX hydrolase</fullName>
    </submittedName>
</protein>
<evidence type="ECO:0000313" key="5">
    <source>
        <dbReference type="Proteomes" id="UP001595947"/>
    </source>
</evidence>
<dbReference type="PANTHER" id="PTHR43046">
    <property type="entry name" value="GDP-MANNOSE MANNOSYL HYDROLASE"/>
    <property type="match status" value="1"/>
</dbReference>
<dbReference type="RefSeq" id="WP_378036783.1">
    <property type="nucleotide sequence ID" value="NZ_JBHSIV010000013.1"/>
</dbReference>
<dbReference type="CDD" id="cd04688">
    <property type="entry name" value="NUDIX_Hydrolase"/>
    <property type="match status" value="1"/>
</dbReference>
<dbReference type="InterPro" id="IPR015797">
    <property type="entry name" value="NUDIX_hydrolase-like_dom_sf"/>
</dbReference>
<feature type="domain" description="Nudix hydrolase" evidence="3">
    <location>
        <begin position="1"/>
        <end position="138"/>
    </location>
</feature>
<dbReference type="InterPro" id="IPR000086">
    <property type="entry name" value="NUDIX_hydrolase_dom"/>
</dbReference>
<comment type="caution">
    <text evidence="4">The sequence shown here is derived from an EMBL/GenBank/DDBJ whole genome shotgun (WGS) entry which is preliminary data.</text>
</comment>
<evidence type="ECO:0000313" key="4">
    <source>
        <dbReference type="EMBL" id="MFC5063435.1"/>
    </source>
</evidence>
<name>A0ABV9YKP3_9PSEU</name>
<evidence type="ECO:0000259" key="3">
    <source>
        <dbReference type="PROSITE" id="PS51462"/>
    </source>
</evidence>
<dbReference type="EMBL" id="JBHSIV010000013">
    <property type="protein sequence ID" value="MFC5063435.1"/>
    <property type="molecule type" value="Genomic_DNA"/>
</dbReference>
<dbReference type="Proteomes" id="UP001595947">
    <property type="component" value="Unassembled WGS sequence"/>
</dbReference>
<dbReference type="PANTHER" id="PTHR43046:SF14">
    <property type="entry name" value="MUTT_NUDIX FAMILY PROTEIN"/>
    <property type="match status" value="1"/>
</dbReference>